<dbReference type="InterPro" id="IPR038461">
    <property type="entry name" value="Schlafen_AlbA_2_dom_sf"/>
</dbReference>
<comment type="caution">
    <text evidence="2">The sequence shown here is derived from an EMBL/GenBank/DDBJ whole genome shotgun (WGS) entry which is preliminary data.</text>
</comment>
<dbReference type="HOGENOM" id="CLU_024970_7_0_11"/>
<accession>S2Z1Y4</accession>
<dbReference type="Gene3D" id="6.10.10.130">
    <property type="match status" value="1"/>
</dbReference>
<evidence type="ECO:0000259" key="1">
    <source>
        <dbReference type="Pfam" id="PF04326"/>
    </source>
</evidence>
<protein>
    <recommendedName>
        <fullName evidence="1">Schlafen AlbA-2 domain-containing protein</fullName>
    </recommendedName>
</protein>
<dbReference type="Pfam" id="PF13749">
    <property type="entry name" value="HATPase_c_4"/>
    <property type="match status" value="1"/>
</dbReference>
<proteinExistence type="predicted"/>
<reference evidence="2 3" key="1">
    <citation type="submission" date="2013-05" db="EMBL/GenBank/DDBJ databases">
        <title>The Genome Sequence of Corynebacterium pyruviciproducens 1773O (ATCC BAA-1742).</title>
        <authorList>
            <consortium name="The Broad Institute Genomics Platform"/>
            <person name="Earl A."/>
            <person name="Ward D."/>
            <person name="Feldgarden M."/>
            <person name="Gevers D."/>
            <person name="Tong J."/>
            <person name="Walker B."/>
            <person name="Young S."/>
            <person name="Zeng Q."/>
            <person name="Gargeya S."/>
            <person name="Fitzgerald M."/>
            <person name="Haas B."/>
            <person name="Abouelleil A."/>
            <person name="Allen A.W."/>
            <person name="Alvarado L."/>
            <person name="Arachchi H.M."/>
            <person name="Berlin A.M."/>
            <person name="Chapman S.B."/>
            <person name="Gainer-Dewar J."/>
            <person name="Goldberg J."/>
            <person name="Griggs A."/>
            <person name="Gujja S."/>
            <person name="Hansen M."/>
            <person name="Howarth C."/>
            <person name="Imamovic A."/>
            <person name="Ireland A."/>
            <person name="Larimer J."/>
            <person name="McCowan C."/>
            <person name="Murphy C."/>
            <person name="Pearson M."/>
            <person name="Poon T.W."/>
            <person name="Priest M."/>
            <person name="Roberts A."/>
            <person name="Saif S."/>
            <person name="Shea T."/>
            <person name="Sisk P."/>
            <person name="Sykes S."/>
            <person name="Wortman J."/>
            <person name="Nusbaum C."/>
            <person name="Birren B."/>
        </authorList>
    </citation>
    <scope>NUCLEOTIDE SEQUENCE [LARGE SCALE GENOMIC DNA]</scope>
    <source>
        <strain evidence="2 3">ATCC BAA-1742</strain>
    </source>
</reference>
<evidence type="ECO:0000313" key="3">
    <source>
        <dbReference type="Proteomes" id="UP000014408"/>
    </source>
</evidence>
<dbReference type="AlphaFoldDB" id="S2Z1Y4"/>
<dbReference type="PANTHER" id="PTHR30595:SF6">
    <property type="entry name" value="SCHLAFEN ALBA-2 DOMAIN-CONTAINING PROTEIN"/>
    <property type="match status" value="1"/>
</dbReference>
<dbReference type="Gene3D" id="3.30.950.30">
    <property type="entry name" value="Schlafen, AAA domain"/>
    <property type="match status" value="1"/>
</dbReference>
<dbReference type="STRING" id="1125779.HMPREF1219_01921"/>
<dbReference type="InterPro" id="IPR007421">
    <property type="entry name" value="Schlafen_AlbA_2_dom"/>
</dbReference>
<organism evidence="2 3">
    <name type="scientific">Corynebacterium pyruviciproducens ATCC BAA-1742</name>
    <dbReference type="NCBI Taxonomy" id="1125779"/>
    <lineage>
        <taxon>Bacteria</taxon>
        <taxon>Bacillati</taxon>
        <taxon>Actinomycetota</taxon>
        <taxon>Actinomycetes</taxon>
        <taxon>Mycobacteriales</taxon>
        <taxon>Corynebacteriaceae</taxon>
        <taxon>Corynebacterium</taxon>
    </lineage>
</organism>
<dbReference type="InterPro" id="IPR038475">
    <property type="entry name" value="RecG_C_sf"/>
</dbReference>
<keyword evidence="3" id="KW-1185">Reference proteome</keyword>
<feature type="domain" description="Schlafen AlbA-2" evidence="1">
    <location>
        <begin position="60"/>
        <end position="184"/>
    </location>
</feature>
<name>S2Z1Y4_9CORY</name>
<gene>
    <name evidence="2" type="ORF">HMPREF1219_01921</name>
</gene>
<evidence type="ECO:0000313" key="2">
    <source>
        <dbReference type="EMBL" id="EPD68275.1"/>
    </source>
</evidence>
<dbReference type="Proteomes" id="UP000014408">
    <property type="component" value="Unassembled WGS sequence"/>
</dbReference>
<sequence length="603" mass="67286">MGINCWRIVVNNSPTILCIVVTVDMNQPLRSDTRDFKELPWLVRAALESVWEGQTGDSVEGQFLELKEDPAVHMDHRAADAKLVEILVDETVCLANGDGGEKHLIIGVADKKHGPEAFTGSSRDIQWLRKRIFDRTRPNLTVDASTFYFHDVPLVWIRVPEALALYTRTDGAAKRRVGSSCEVLNEEQRRELSWRRRNPDRTSAPANISLGDLDPLAIESARILLARKRPDYEPPQTSLALLEGLGLLTADGQPTFAAFLLFCPGPQTESRVEHYYREMPGAEPIVHTFNDPLILAMGKVKRLISERSSSEIARITYPSGQEVAIPEFPATAVDEIVTNAFVHRDWEIHGPIIIEQSTSYLSVVSPGPLPEGVREDRLLTTRSVPRNPLLMAGMRALGLVEQQSRGFDRIWLSLLNSGRRPPRTQSDQIDFTVAMAAGKPDVGFIKAVDEVRTAFQVNVTASVNAMLVLRYLFDHPLVTEHVAETVMQANSYSVKETCEWLERIGIIQKVPNSATEWVLSEKVARIYSPYNGIDADKTAVSLEEWIVSALESGESLEASSVAAQFGVSREHVTEILRHLRNRGTARIDPNGPQRGRGTRWIQV</sequence>
<dbReference type="EMBL" id="ATBY01000016">
    <property type="protein sequence ID" value="EPD68275.1"/>
    <property type="molecule type" value="Genomic_DNA"/>
</dbReference>
<dbReference type="PATRIC" id="fig|1125779.3.peg.1867"/>
<dbReference type="Gene3D" id="3.30.565.60">
    <property type="match status" value="1"/>
</dbReference>
<dbReference type="PANTHER" id="PTHR30595">
    <property type="entry name" value="GLPR-RELATED TRANSCRIPTIONAL REPRESSOR"/>
    <property type="match status" value="1"/>
</dbReference>
<dbReference type="Pfam" id="PF04326">
    <property type="entry name" value="SLFN_AlbA_2"/>
    <property type="match status" value="1"/>
</dbReference>
<dbReference type="eggNOG" id="COG2865">
    <property type="taxonomic scope" value="Bacteria"/>
</dbReference>